<dbReference type="GO" id="GO:0003677">
    <property type="term" value="F:DNA binding"/>
    <property type="evidence" value="ECO:0007669"/>
    <property type="project" value="InterPro"/>
</dbReference>
<proteinExistence type="predicted"/>
<evidence type="ECO:0000313" key="3">
    <source>
        <dbReference type="Proteomes" id="UP000306628"/>
    </source>
</evidence>
<keyword evidence="3" id="KW-1185">Reference proteome</keyword>
<sequence length="237" mass="25862">MTAALLSESQRFAQLLRTHRDRARLTQEELAERARMSVRALRDLERGRTRFPHRTSIRRLAMALELTGQDRVTFETSPPRAPVAPYASPRAWEPPAVSDTIVLARVPLLREVEDTVSAASGGGDPAVVVVTGAPGVGKTTFAVQCAHMLRARLGVDTLYVDLRGDRRDGEELRAAVREEHLDRMLGGLRCLLVTDGVTSAARVRPLLTLGFTGVIVAGGEPLPGLAATRRVHLELPR</sequence>
<dbReference type="SMART" id="SM00530">
    <property type="entry name" value="HTH_XRE"/>
    <property type="match status" value="1"/>
</dbReference>
<organism evidence="2 3">
    <name type="scientific">Nonomuraea zeae</name>
    <dbReference type="NCBI Taxonomy" id="1642303"/>
    <lineage>
        <taxon>Bacteria</taxon>
        <taxon>Bacillati</taxon>
        <taxon>Actinomycetota</taxon>
        <taxon>Actinomycetes</taxon>
        <taxon>Streptosporangiales</taxon>
        <taxon>Streptosporangiaceae</taxon>
        <taxon>Nonomuraea</taxon>
    </lineage>
</organism>
<dbReference type="InterPro" id="IPR001387">
    <property type="entry name" value="Cro/C1-type_HTH"/>
</dbReference>
<dbReference type="EMBL" id="VCKX01000369">
    <property type="protein sequence ID" value="TMR16691.1"/>
    <property type="molecule type" value="Genomic_DNA"/>
</dbReference>
<evidence type="ECO:0000259" key="1">
    <source>
        <dbReference type="PROSITE" id="PS50943"/>
    </source>
</evidence>
<dbReference type="RefSeq" id="WP_138697808.1">
    <property type="nucleotide sequence ID" value="NZ_JBHSAZ010000107.1"/>
</dbReference>
<dbReference type="Gene3D" id="1.10.260.40">
    <property type="entry name" value="lambda repressor-like DNA-binding domains"/>
    <property type="match status" value="1"/>
</dbReference>
<dbReference type="Gene3D" id="3.40.50.300">
    <property type="entry name" value="P-loop containing nucleotide triphosphate hydrolases"/>
    <property type="match status" value="1"/>
</dbReference>
<dbReference type="PROSITE" id="PS50943">
    <property type="entry name" value="HTH_CROC1"/>
    <property type="match status" value="1"/>
</dbReference>
<dbReference type="Proteomes" id="UP000306628">
    <property type="component" value="Unassembled WGS sequence"/>
</dbReference>
<dbReference type="SUPFAM" id="SSF52540">
    <property type="entry name" value="P-loop containing nucleoside triphosphate hydrolases"/>
    <property type="match status" value="1"/>
</dbReference>
<name>A0A5S4FDV0_9ACTN</name>
<dbReference type="InterPro" id="IPR027417">
    <property type="entry name" value="P-loop_NTPase"/>
</dbReference>
<protein>
    <submittedName>
        <fullName evidence="2">Helix-turn-helix domain-containing protein</fullName>
    </submittedName>
</protein>
<dbReference type="CDD" id="cd00093">
    <property type="entry name" value="HTH_XRE"/>
    <property type="match status" value="1"/>
</dbReference>
<dbReference type="SUPFAM" id="SSF47413">
    <property type="entry name" value="lambda repressor-like DNA-binding domains"/>
    <property type="match status" value="1"/>
</dbReference>
<reference evidence="2 3" key="1">
    <citation type="submission" date="2019-05" db="EMBL/GenBank/DDBJ databases">
        <title>Draft genome sequence of Nonomuraea zeae DSM 100528.</title>
        <authorList>
            <person name="Saricaoglu S."/>
            <person name="Isik K."/>
        </authorList>
    </citation>
    <scope>NUCLEOTIDE SEQUENCE [LARGE SCALE GENOMIC DNA]</scope>
    <source>
        <strain evidence="2 3">DSM 100528</strain>
    </source>
</reference>
<comment type="caution">
    <text evidence="2">The sequence shown here is derived from an EMBL/GenBank/DDBJ whole genome shotgun (WGS) entry which is preliminary data.</text>
</comment>
<dbReference type="SMART" id="SM00382">
    <property type="entry name" value="AAA"/>
    <property type="match status" value="1"/>
</dbReference>
<dbReference type="InterPro" id="IPR010982">
    <property type="entry name" value="Lambda_DNA-bd_dom_sf"/>
</dbReference>
<dbReference type="OrthoDB" id="7628974at2"/>
<dbReference type="AlphaFoldDB" id="A0A5S4FDV0"/>
<dbReference type="InterPro" id="IPR003593">
    <property type="entry name" value="AAA+_ATPase"/>
</dbReference>
<evidence type="ECO:0000313" key="2">
    <source>
        <dbReference type="EMBL" id="TMR16691.1"/>
    </source>
</evidence>
<accession>A0A5S4FDV0</accession>
<feature type="domain" description="HTH cro/C1-type" evidence="1">
    <location>
        <begin position="16"/>
        <end position="71"/>
    </location>
</feature>
<dbReference type="Pfam" id="PF13560">
    <property type="entry name" value="HTH_31"/>
    <property type="match status" value="1"/>
</dbReference>
<gene>
    <name evidence="2" type="ORF">ETD85_54940</name>
</gene>